<accession>A0A2P2NKH7</accession>
<proteinExistence type="predicted"/>
<reference evidence="1" key="1">
    <citation type="submission" date="2018-02" db="EMBL/GenBank/DDBJ databases">
        <title>Rhizophora mucronata_Transcriptome.</title>
        <authorList>
            <person name="Meera S.P."/>
            <person name="Sreeshan A."/>
            <person name="Augustine A."/>
        </authorList>
    </citation>
    <scope>NUCLEOTIDE SEQUENCE</scope>
    <source>
        <tissue evidence="1">Leaf</tissue>
    </source>
</reference>
<dbReference type="EMBL" id="GGEC01062498">
    <property type="protein sequence ID" value="MBX42982.1"/>
    <property type="molecule type" value="Transcribed_RNA"/>
</dbReference>
<sequence>MGKFEKICDFNICEVIGPRLSSFLSHRLVGVRETPIPSCRCVADWKDKLDSLMGGILEVDYISKASVC</sequence>
<dbReference type="AlphaFoldDB" id="A0A2P2NKH7"/>
<evidence type="ECO:0000313" key="1">
    <source>
        <dbReference type="EMBL" id="MBX42982.1"/>
    </source>
</evidence>
<organism evidence="1">
    <name type="scientific">Rhizophora mucronata</name>
    <name type="common">Asiatic mangrove</name>
    <dbReference type="NCBI Taxonomy" id="61149"/>
    <lineage>
        <taxon>Eukaryota</taxon>
        <taxon>Viridiplantae</taxon>
        <taxon>Streptophyta</taxon>
        <taxon>Embryophyta</taxon>
        <taxon>Tracheophyta</taxon>
        <taxon>Spermatophyta</taxon>
        <taxon>Magnoliopsida</taxon>
        <taxon>eudicotyledons</taxon>
        <taxon>Gunneridae</taxon>
        <taxon>Pentapetalae</taxon>
        <taxon>rosids</taxon>
        <taxon>fabids</taxon>
        <taxon>Malpighiales</taxon>
        <taxon>Rhizophoraceae</taxon>
        <taxon>Rhizophora</taxon>
    </lineage>
</organism>
<protein>
    <submittedName>
        <fullName evidence="1">Uncharacterized protein</fullName>
    </submittedName>
</protein>
<name>A0A2P2NKH7_RHIMU</name>